<name>A0ABD0MKG3_CIRMR</name>
<comment type="caution">
    <text evidence="2">The sequence shown here is derived from an EMBL/GenBank/DDBJ whole genome shotgun (WGS) entry which is preliminary data.</text>
</comment>
<dbReference type="PANTHER" id="PTHR47027">
    <property type="entry name" value="REVERSE TRANSCRIPTASE DOMAIN-CONTAINING PROTEIN"/>
    <property type="match status" value="1"/>
</dbReference>
<dbReference type="PROSITE" id="PS50878">
    <property type="entry name" value="RT_POL"/>
    <property type="match status" value="1"/>
</dbReference>
<dbReference type="Pfam" id="PF00078">
    <property type="entry name" value="RVT_1"/>
    <property type="match status" value="1"/>
</dbReference>
<evidence type="ECO:0000259" key="1">
    <source>
        <dbReference type="PROSITE" id="PS50878"/>
    </source>
</evidence>
<protein>
    <recommendedName>
        <fullName evidence="1">Reverse transcriptase domain-containing protein</fullName>
    </recommendedName>
</protein>
<dbReference type="SUPFAM" id="SSF56672">
    <property type="entry name" value="DNA/RNA polymerases"/>
    <property type="match status" value="1"/>
</dbReference>
<organism evidence="2 3">
    <name type="scientific">Cirrhinus mrigala</name>
    <name type="common">Mrigala</name>
    <dbReference type="NCBI Taxonomy" id="683832"/>
    <lineage>
        <taxon>Eukaryota</taxon>
        <taxon>Metazoa</taxon>
        <taxon>Chordata</taxon>
        <taxon>Craniata</taxon>
        <taxon>Vertebrata</taxon>
        <taxon>Euteleostomi</taxon>
        <taxon>Actinopterygii</taxon>
        <taxon>Neopterygii</taxon>
        <taxon>Teleostei</taxon>
        <taxon>Ostariophysi</taxon>
        <taxon>Cypriniformes</taxon>
        <taxon>Cyprinidae</taxon>
        <taxon>Labeoninae</taxon>
        <taxon>Labeonini</taxon>
        <taxon>Cirrhinus</taxon>
    </lineage>
</organism>
<accession>A0ABD0MKG3</accession>
<dbReference type="EMBL" id="JAMKFB020000531">
    <property type="protein sequence ID" value="KAL0149136.1"/>
    <property type="molecule type" value="Genomic_DNA"/>
</dbReference>
<dbReference type="PANTHER" id="PTHR47027:SF20">
    <property type="entry name" value="REVERSE TRANSCRIPTASE-LIKE PROTEIN WITH RNA-DIRECTED DNA POLYMERASE DOMAIN"/>
    <property type="match status" value="1"/>
</dbReference>
<evidence type="ECO:0000313" key="2">
    <source>
        <dbReference type="EMBL" id="KAL0149136.1"/>
    </source>
</evidence>
<dbReference type="InterPro" id="IPR043502">
    <property type="entry name" value="DNA/RNA_pol_sf"/>
</dbReference>
<feature type="domain" description="Reverse transcriptase" evidence="1">
    <location>
        <begin position="1"/>
        <end position="167"/>
    </location>
</feature>
<evidence type="ECO:0000313" key="3">
    <source>
        <dbReference type="Proteomes" id="UP001529510"/>
    </source>
</evidence>
<proteinExistence type="predicted"/>
<reference evidence="2 3" key="1">
    <citation type="submission" date="2024-05" db="EMBL/GenBank/DDBJ databases">
        <title>Genome sequencing and assembly of Indian major carp, Cirrhinus mrigala (Hamilton, 1822).</title>
        <authorList>
            <person name="Mohindra V."/>
            <person name="Chowdhury L.M."/>
            <person name="Lal K."/>
            <person name="Jena J.K."/>
        </authorList>
    </citation>
    <scope>NUCLEOTIDE SEQUENCE [LARGE SCALE GENOMIC DNA]</scope>
    <source>
        <strain evidence="2">CM1030</strain>
        <tissue evidence="2">Blood</tissue>
    </source>
</reference>
<dbReference type="Proteomes" id="UP001529510">
    <property type="component" value="Unassembled WGS sequence"/>
</dbReference>
<sequence length="167" mass="19235">MKNDFELQMAEEQAGFRPGRGTIEQIFSLTLIIEKSFALQEKELYLIFTDFKKAFDRVWLQGLWKVLHHYGIHPKLINLIENLYQKTQSAIKFGNNMTNWFQQTVGVRQGCILSPDLFNIYLEHNLREALDGLESHGACVNGRTINNLGFANDIGLLTQVQRHAQVL</sequence>
<gene>
    <name evidence="2" type="ORF">M9458_055568</name>
</gene>
<keyword evidence="3" id="KW-1185">Reference proteome</keyword>
<dbReference type="AlphaFoldDB" id="A0ABD0MKG3"/>
<dbReference type="InterPro" id="IPR000477">
    <property type="entry name" value="RT_dom"/>
</dbReference>